<dbReference type="PIRSF" id="PIRSF000097">
    <property type="entry name" value="AKR"/>
    <property type="match status" value="1"/>
</dbReference>
<evidence type="ECO:0000256" key="2">
    <source>
        <dbReference type="ARBA" id="ARBA00022857"/>
    </source>
</evidence>
<evidence type="ECO:0000256" key="3">
    <source>
        <dbReference type="ARBA" id="ARBA00023002"/>
    </source>
</evidence>
<dbReference type="STRING" id="762983.HMPREF9444_01747"/>
<evidence type="ECO:0000313" key="8">
    <source>
        <dbReference type="EMBL" id="EFY06487.1"/>
    </source>
</evidence>
<dbReference type="FunFam" id="3.20.20.100:FF:000015">
    <property type="entry name" value="Oxidoreductase, aldo/keto reductase family"/>
    <property type="match status" value="1"/>
</dbReference>
<dbReference type="eggNOG" id="COG0656">
    <property type="taxonomic scope" value="Bacteria"/>
</dbReference>
<name>E8LLX4_SUCHY</name>
<evidence type="ECO:0000256" key="4">
    <source>
        <dbReference type="PIRSR" id="PIRSR000097-1"/>
    </source>
</evidence>
<dbReference type="PROSITE" id="PS00063">
    <property type="entry name" value="ALDOKETO_REDUCTASE_3"/>
    <property type="match status" value="1"/>
</dbReference>
<sequence length="287" mass="32957">MEINSRAVLNNGVLMPYFGLGVFRSPAGEITRSAVRTAIEYGYRMIDTARVYCNEKSVGRGIKDSGISRKDIFVTTKLWKDDFKNPRQGLLESLERLQLDYIDLYLLHWPFAGYVEAYLELEKLQKEGLIKAIGVSNFKIHHLQHLKESGASVIPQVNQVECHPENQENELLDYCRKEGILMEAYSPLGGQGRTLVNDPRIWTIADYHHVTTAQVILKWNLQRGVAIIPKSVNFERILENSQIFSFDLTPGDMDILNDINLNLRRAYDSDKIDQRPEESFPRLIDED</sequence>
<dbReference type="PANTHER" id="PTHR43827">
    <property type="entry name" value="2,5-DIKETO-D-GLUCONIC ACID REDUCTASE"/>
    <property type="match status" value="1"/>
</dbReference>
<organism evidence="8 9">
    <name type="scientific">Succinatimonas hippei (strain DSM 22608 / JCM 16073 / KCTC 15190 / YIT 12066)</name>
    <dbReference type="NCBI Taxonomy" id="762983"/>
    <lineage>
        <taxon>Bacteria</taxon>
        <taxon>Pseudomonadati</taxon>
        <taxon>Pseudomonadota</taxon>
        <taxon>Gammaproteobacteria</taxon>
        <taxon>Aeromonadales</taxon>
        <taxon>Succinivibrionaceae</taxon>
        <taxon>Succinatimonas</taxon>
    </lineage>
</organism>
<dbReference type="SUPFAM" id="SSF51430">
    <property type="entry name" value="NAD(P)-linked oxidoreductase"/>
    <property type="match status" value="1"/>
</dbReference>
<dbReference type="Proteomes" id="UP000018458">
    <property type="component" value="Unassembled WGS sequence"/>
</dbReference>
<dbReference type="InterPro" id="IPR023210">
    <property type="entry name" value="NADP_OxRdtase_dom"/>
</dbReference>
<dbReference type="PANTHER" id="PTHR43827:SF3">
    <property type="entry name" value="NADP-DEPENDENT OXIDOREDUCTASE DOMAIN-CONTAINING PROTEIN"/>
    <property type="match status" value="1"/>
</dbReference>
<feature type="active site" description="Proton donor" evidence="4">
    <location>
        <position position="52"/>
    </location>
</feature>
<dbReference type="HOGENOM" id="CLU_023205_0_3_6"/>
<evidence type="ECO:0000256" key="6">
    <source>
        <dbReference type="PIRSR" id="PIRSR000097-3"/>
    </source>
</evidence>
<evidence type="ECO:0000256" key="5">
    <source>
        <dbReference type="PIRSR" id="PIRSR000097-2"/>
    </source>
</evidence>
<comment type="caution">
    <text evidence="8">The sequence shown here is derived from an EMBL/GenBank/DDBJ whole genome shotgun (WGS) entry which is preliminary data.</text>
</comment>
<feature type="site" description="Lowers pKa of active site Tyr" evidence="6">
    <location>
        <position position="77"/>
    </location>
</feature>
<dbReference type="GO" id="GO:0016616">
    <property type="term" value="F:oxidoreductase activity, acting on the CH-OH group of donors, NAD or NADP as acceptor"/>
    <property type="evidence" value="ECO:0007669"/>
    <property type="project" value="UniProtKB-ARBA"/>
</dbReference>
<evidence type="ECO:0000256" key="1">
    <source>
        <dbReference type="ARBA" id="ARBA00007905"/>
    </source>
</evidence>
<accession>E8LLX4</accession>
<comment type="similarity">
    <text evidence="1">Belongs to the aldo/keto reductase family.</text>
</comment>
<dbReference type="EMBL" id="AEVO01000117">
    <property type="protein sequence ID" value="EFY06487.1"/>
    <property type="molecule type" value="Genomic_DNA"/>
</dbReference>
<dbReference type="PRINTS" id="PR00069">
    <property type="entry name" value="ALDKETRDTASE"/>
</dbReference>
<keyword evidence="3" id="KW-0560">Oxidoreductase</keyword>
<protein>
    <submittedName>
        <fullName evidence="8">Oxidoreductase, aldo/keto reductase family protein</fullName>
    </submittedName>
</protein>
<dbReference type="PROSITE" id="PS00062">
    <property type="entry name" value="ALDOKETO_REDUCTASE_2"/>
    <property type="match status" value="1"/>
</dbReference>
<feature type="binding site" evidence="5">
    <location>
        <position position="108"/>
    </location>
    <ligand>
        <name>substrate</name>
    </ligand>
</feature>
<dbReference type="InterPro" id="IPR036812">
    <property type="entry name" value="NAD(P)_OxRdtase_dom_sf"/>
</dbReference>
<dbReference type="InterPro" id="IPR018170">
    <property type="entry name" value="Aldo/ket_reductase_CS"/>
</dbReference>
<evidence type="ECO:0000313" key="9">
    <source>
        <dbReference type="Proteomes" id="UP000018458"/>
    </source>
</evidence>
<dbReference type="Pfam" id="PF00248">
    <property type="entry name" value="Aldo_ket_red"/>
    <property type="match status" value="1"/>
</dbReference>
<keyword evidence="2" id="KW-0521">NADP</keyword>
<evidence type="ECO:0000259" key="7">
    <source>
        <dbReference type="Pfam" id="PF00248"/>
    </source>
</evidence>
<feature type="domain" description="NADP-dependent oxidoreductase" evidence="7">
    <location>
        <begin position="33"/>
        <end position="260"/>
    </location>
</feature>
<reference evidence="8 9" key="1">
    <citation type="submission" date="2011-01" db="EMBL/GenBank/DDBJ databases">
        <authorList>
            <person name="Weinstock G."/>
            <person name="Sodergren E."/>
            <person name="Clifton S."/>
            <person name="Fulton L."/>
            <person name="Fulton B."/>
            <person name="Courtney L."/>
            <person name="Fronick C."/>
            <person name="Harrison M."/>
            <person name="Strong C."/>
            <person name="Farmer C."/>
            <person name="Delahaunty K."/>
            <person name="Markovic C."/>
            <person name="Hall O."/>
            <person name="Minx P."/>
            <person name="Tomlinson C."/>
            <person name="Mitreva M."/>
            <person name="Hou S."/>
            <person name="Chen J."/>
            <person name="Wollam A."/>
            <person name="Pepin K.H."/>
            <person name="Johnson M."/>
            <person name="Bhonagiri V."/>
            <person name="Zhang X."/>
            <person name="Suruliraj S."/>
            <person name="Warren W."/>
            <person name="Chinwalla A."/>
            <person name="Mardis E.R."/>
            <person name="Wilson R.K."/>
        </authorList>
    </citation>
    <scope>NUCLEOTIDE SEQUENCE [LARGE SCALE GENOMIC DNA]</scope>
    <source>
        <strain evidence="9">DSM 22608 / JCM 16073 / KCTC 15190 / YIT 12066</strain>
    </source>
</reference>
<dbReference type="InterPro" id="IPR020471">
    <property type="entry name" value="AKR"/>
</dbReference>
<dbReference type="RefSeq" id="WP_009143912.1">
    <property type="nucleotide sequence ID" value="NZ_GL831047.1"/>
</dbReference>
<proteinExistence type="inferred from homology"/>
<dbReference type="Gene3D" id="3.20.20.100">
    <property type="entry name" value="NADP-dependent oxidoreductase domain"/>
    <property type="match status" value="1"/>
</dbReference>
<keyword evidence="9" id="KW-1185">Reference proteome</keyword>
<gene>
    <name evidence="8" type="ORF">HMPREF9444_01747</name>
</gene>
<dbReference type="CDD" id="cd19071">
    <property type="entry name" value="AKR_AKR1-5-like"/>
    <property type="match status" value="1"/>
</dbReference>
<dbReference type="AlphaFoldDB" id="E8LLX4"/>
<dbReference type="OrthoDB" id="9804790at2"/>